<dbReference type="PANTHER" id="PTHR43031">
    <property type="entry name" value="FAD-DEPENDENT OXIDOREDUCTASE"/>
    <property type="match status" value="1"/>
</dbReference>
<dbReference type="RefSeq" id="WP_072853788.1">
    <property type="nucleotide sequence ID" value="NZ_FQVI01000022.1"/>
</dbReference>
<dbReference type="InterPro" id="IPR036873">
    <property type="entry name" value="Rhodanese-like_dom_sf"/>
</dbReference>
<dbReference type="AlphaFoldDB" id="A0A1M5AUH1"/>
<protein>
    <submittedName>
        <fullName evidence="2">Rhodanese-related sulfurtransferase</fullName>
    </submittedName>
</protein>
<sequence>MVTVDTISVSMLDSYCGDNSVIIIDLRSREEFEESHFKGAVNIPYEELEYAKRFPKSKTLILYCDRGGASLFAARELMKKGYRTKSVVGGFRAYKGPNLYFGGNHSRMR</sequence>
<reference evidence="2 3" key="1">
    <citation type="submission" date="2016-11" db="EMBL/GenBank/DDBJ databases">
        <authorList>
            <person name="Jaros S."/>
            <person name="Januszkiewicz K."/>
            <person name="Wedrychowicz H."/>
        </authorList>
    </citation>
    <scope>NUCLEOTIDE SEQUENCE [LARGE SCALE GENOMIC DNA]</scope>
    <source>
        <strain evidence="2 3">DSM 17459</strain>
    </source>
</reference>
<dbReference type="EMBL" id="FQVI01000022">
    <property type="protein sequence ID" value="SHF33776.1"/>
    <property type="molecule type" value="Genomic_DNA"/>
</dbReference>
<organism evidence="2 3">
    <name type="scientific">Lactonifactor longoviformis DSM 17459</name>
    <dbReference type="NCBI Taxonomy" id="1122155"/>
    <lineage>
        <taxon>Bacteria</taxon>
        <taxon>Bacillati</taxon>
        <taxon>Bacillota</taxon>
        <taxon>Clostridia</taxon>
        <taxon>Eubacteriales</taxon>
        <taxon>Clostridiaceae</taxon>
        <taxon>Lactonifactor</taxon>
    </lineage>
</organism>
<proteinExistence type="predicted"/>
<dbReference type="PANTHER" id="PTHR43031:SF1">
    <property type="entry name" value="PYRIDINE NUCLEOTIDE-DISULPHIDE OXIDOREDUCTASE"/>
    <property type="match status" value="1"/>
</dbReference>
<dbReference type="InterPro" id="IPR001763">
    <property type="entry name" value="Rhodanese-like_dom"/>
</dbReference>
<evidence type="ECO:0000259" key="1">
    <source>
        <dbReference type="PROSITE" id="PS50206"/>
    </source>
</evidence>
<dbReference type="GO" id="GO:0016740">
    <property type="term" value="F:transferase activity"/>
    <property type="evidence" value="ECO:0007669"/>
    <property type="project" value="UniProtKB-KW"/>
</dbReference>
<accession>A0A1M5AUH1</accession>
<evidence type="ECO:0000313" key="2">
    <source>
        <dbReference type="EMBL" id="SHF33776.1"/>
    </source>
</evidence>
<dbReference type="CDD" id="cd00158">
    <property type="entry name" value="RHOD"/>
    <property type="match status" value="1"/>
</dbReference>
<dbReference type="OrthoDB" id="9800872at2"/>
<dbReference type="SUPFAM" id="SSF52821">
    <property type="entry name" value="Rhodanese/Cell cycle control phosphatase"/>
    <property type="match status" value="1"/>
</dbReference>
<gene>
    <name evidence="2" type="ORF">SAMN02745158_03339</name>
</gene>
<dbReference type="InterPro" id="IPR050229">
    <property type="entry name" value="GlpE_sulfurtransferase"/>
</dbReference>
<keyword evidence="3" id="KW-1185">Reference proteome</keyword>
<keyword evidence="2" id="KW-0808">Transferase</keyword>
<dbReference type="Pfam" id="PF00581">
    <property type="entry name" value="Rhodanese"/>
    <property type="match status" value="1"/>
</dbReference>
<dbReference type="PROSITE" id="PS50206">
    <property type="entry name" value="RHODANESE_3"/>
    <property type="match status" value="1"/>
</dbReference>
<dbReference type="STRING" id="1122155.SAMN02745158_03339"/>
<dbReference type="Gene3D" id="3.40.250.10">
    <property type="entry name" value="Rhodanese-like domain"/>
    <property type="match status" value="1"/>
</dbReference>
<name>A0A1M5AUH1_9CLOT</name>
<dbReference type="Proteomes" id="UP000184245">
    <property type="component" value="Unassembled WGS sequence"/>
</dbReference>
<feature type="domain" description="Rhodanese" evidence="1">
    <location>
        <begin position="17"/>
        <end position="100"/>
    </location>
</feature>
<evidence type="ECO:0000313" key="3">
    <source>
        <dbReference type="Proteomes" id="UP000184245"/>
    </source>
</evidence>
<dbReference type="SMART" id="SM00450">
    <property type="entry name" value="RHOD"/>
    <property type="match status" value="1"/>
</dbReference>